<evidence type="ECO:0000313" key="4">
    <source>
        <dbReference type="Proteomes" id="UP000639606"/>
    </source>
</evidence>
<comment type="caution">
    <text evidence="3">The sequence shown here is derived from an EMBL/GenBank/DDBJ whole genome shotgun (WGS) entry which is preliminary data.</text>
</comment>
<dbReference type="RefSeq" id="WP_189221593.1">
    <property type="nucleotide sequence ID" value="NZ_BMRG01000001.1"/>
</dbReference>
<feature type="chain" id="PRO_5037892754" description="Small secreted domain DUF320" evidence="2">
    <location>
        <begin position="29"/>
        <end position="968"/>
    </location>
</feature>
<evidence type="ECO:0000256" key="1">
    <source>
        <dbReference type="SAM" id="MobiDB-lite"/>
    </source>
</evidence>
<evidence type="ECO:0000256" key="2">
    <source>
        <dbReference type="SAM" id="SignalP"/>
    </source>
</evidence>
<evidence type="ECO:0000313" key="3">
    <source>
        <dbReference type="EMBL" id="GGP38748.1"/>
    </source>
</evidence>
<feature type="signal peptide" evidence="2">
    <location>
        <begin position="1"/>
        <end position="28"/>
    </location>
</feature>
<feature type="region of interest" description="Disordered" evidence="1">
    <location>
        <begin position="392"/>
        <end position="415"/>
    </location>
</feature>
<dbReference type="Proteomes" id="UP000639606">
    <property type="component" value="Unassembled WGS sequence"/>
</dbReference>
<feature type="region of interest" description="Disordered" evidence="1">
    <location>
        <begin position="762"/>
        <end position="782"/>
    </location>
</feature>
<gene>
    <name evidence="3" type="ORF">GCM10010185_07840</name>
</gene>
<protein>
    <recommendedName>
        <fullName evidence="5">Small secreted domain DUF320</fullName>
    </recommendedName>
</protein>
<feature type="region of interest" description="Disordered" evidence="1">
    <location>
        <begin position="545"/>
        <end position="574"/>
    </location>
</feature>
<feature type="compositionally biased region" description="Polar residues" evidence="1">
    <location>
        <begin position="339"/>
        <end position="355"/>
    </location>
</feature>
<feature type="compositionally biased region" description="Basic and acidic residues" evidence="1">
    <location>
        <begin position="502"/>
        <end position="520"/>
    </location>
</feature>
<keyword evidence="4" id="KW-1185">Reference proteome</keyword>
<sequence>MQTWAKRGIQSALVTGGLLMLGTGIASAQENVNPDASPSPLDARVKIPVDVAHNNVGTPHGNRDLPEFHREIGTEQLAGAVPAPVNPLLRGARERLGATGVHRVTRGNTVDSDIVVPVSACGNAIAAGGDAYAEGRCARTDASTGAITTDGSRGSLAGNVTSLSAAVPVQAGGNAVSGVGNAESRAVMEQQAAAGGDITTSGRDSSLSGNVVAGQWAVPVQFTDNAVAGAGNARADSYAAGYAVTPGSLKTDGDGSSVGGNALGVPLAPIVAVNGNGLSGAGNADVAGGHHARAEAGSTRGGIHGIPTWLGTSGEKGTLAGNALQPQLAGPVVASDNATSALGNSDVRSGTSNHSRAGGFTSTSGQGSTLSGNLGDAPVALPVSGGGNALSGLGNTTAGHTNDSRATAGGGTFTNGDGSVLSSNTATTPPATAVDLCGNGVSGGGLAVGGCENTVSSEAGGYNASRGNDSVVSGNIGQVPLATPVEGFGNGLTAVGQADGSTTEHKLVRSGDTPNSKDDDGTISSNVVSAPTALGAQGFGNAGALVGNPTSDTGGSTVVKAGGSPEATGKHGSLSGNILHVPTSNPAQKFGSTAVAVGNGSTDTDNKLFSTAGGKATSTGDEGSLAGNVLSLPAATSPQVFGTALGAGSNVESDTSNNFRSVAGDDVTTSGDRGSWSGNGLTAQSALPLQVFGDTATVAGNGKSRALNWSDVISGGDHRTSAQDASMSGNLLSLPLNAQPGAFGDAVAVAGLADSRTANASYAQSGGRTSTEGSGAGTAQDTELPVEKVARVYDVPVDVLGTASTQVLDDNLQRTGEDDEHGNGSKGLLGIDLPVGVDSLMGVTELPRLTRLTRLDRIPLATVDGLADRPFAGTLPLGALPVGALPVGALPVGAHQRSVPTLPVAAPVALPLVLPVPGVAQPRSAVPALPALPEASLSDLNVSPLDLAGGRQLPALSALDATSILPRL</sequence>
<feature type="region of interest" description="Disordered" evidence="1">
    <location>
        <begin position="496"/>
        <end position="526"/>
    </location>
</feature>
<proteinExistence type="predicted"/>
<accession>A0A918AJZ2</accession>
<keyword evidence="2" id="KW-0732">Signal</keyword>
<reference evidence="3" key="1">
    <citation type="journal article" date="2014" name="Int. J. Syst. Evol. Microbiol.">
        <title>Complete genome sequence of Corynebacterium casei LMG S-19264T (=DSM 44701T), isolated from a smear-ripened cheese.</title>
        <authorList>
            <consortium name="US DOE Joint Genome Institute (JGI-PGF)"/>
            <person name="Walter F."/>
            <person name="Albersmeier A."/>
            <person name="Kalinowski J."/>
            <person name="Ruckert C."/>
        </authorList>
    </citation>
    <scope>NUCLEOTIDE SEQUENCE</scope>
    <source>
        <strain evidence="3">JCM 3313</strain>
    </source>
</reference>
<feature type="compositionally biased region" description="Polar residues" evidence="1">
    <location>
        <begin position="762"/>
        <end position="781"/>
    </location>
</feature>
<organism evidence="3 4">
    <name type="scientific">Saccharothrix coeruleofusca</name>
    <dbReference type="NCBI Taxonomy" id="33919"/>
    <lineage>
        <taxon>Bacteria</taxon>
        <taxon>Bacillati</taxon>
        <taxon>Actinomycetota</taxon>
        <taxon>Actinomycetes</taxon>
        <taxon>Pseudonocardiales</taxon>
        <taxon>Pseudonocardiaceae</taxon>
        <taxon>Saccharothrix</taxon>
    </lineage>
</organism>
<name>A0A918AJZ2_9PSEU</name>
<evidence type="ECO:0008006" key="5">
    <source>
        <dbReference type="Google" id="ProtNLM"/>
    </source>
</evidence>
<feature type="compositionally biased region" description="Low complexity" evidence="1">
    <location>
        <begin position="358"/>
        <end position="375"/>
    </location>
</feature>
<dbReference type="EMBL" id="BMRG01000001">
    <property type="protein sequence ID" value="GGP38748.1"/>
    <property type="molecule type" value="Genomic_DNA"/>
</dbReference>
<dbReference type="AlphaFoldDB" id="A0A918AJZ2"/>
<feature type="region of interest" description="Disordered" evidence="1">
    <location>
        <begin position="339"/>
        <end position="376"/>
    </location>
</feature>
<reference evidence="3" key="2">
    <citation type="submission" date="2020-09" db="EMBL/GenBank/DDBJ databases">
        <authorList>
            <person name="Sun Q."/>
            <person name="Ohkuma M."/>
        </authorList>
    </citation>
    <scope>NUCLEOTIDE SEQUENCE</scope>
    <source>
        <strain evidence="3">JCM 3313</strain>
    </source>
</reference>